<dbReference type="EMBL" id="AYXO01000073">
    <property type="protein sequence ID" value="ETA04650.1"/>
    <property type="molecule type" value="Genomic_DNA"/>
</dbReference>
<sequence>MSAQASANNNREQVEQVEQIKAADWTDMDLLTRDLAGELLDGEIEAEEKRVAAVTDDPGLTDEQRESAIMLRQRRIEAMRSVRSDLAAAADAPATTPHPLT</sequence>
<proteinExistence type="predicted"/>
<dbReference type="AlphaFoldDB" id="W9DE96"/>
<comment type="caution">
    <text evidence="1">The sequence shown here is derived from an EMBL/GenBank/DDBJ whole genome shotgun (WGS) entry which is preliminary data.</text>
</comment>
<dbReference type="HOGENOM" id="CLU_2287535_0_0_11"/>
<evidence type="ECO:0000313" key="2">
    <source>
        <dbReference type="Proteomes" id="UP000035035"/>
    </source>
</evidence>
<accession>W9DE96</accession>
<dbReference type="PATRIC" id="fig|1423140.3.peg.4221"/>
<keyword evidence="2" id="KW-1185">Reference proteome</keyword>
<dbReference type="RefSeq" id="WP_051405916.1">
    <property type="nucleotide sequence ID" value="NZ_KI629800.1"/>
</dbReference>
<dbReference type="Proteomes" id="UP000035035">
    <property type="component" value="Unassembled WGS sequence"/>
</dbReference>
<reference evidence="1 2" key="1">
    <citation type="journal article" date="2014" name="Genome Announc.">
        <title>Draft Genome Sequence of Gordonia alkanivorans Strain CGMCC6845, a Halotolerant Hydrocarbon-Degrading Bacterium.</title>
        <authorList>
            <person name="Wang X."/>
            <person name="Jin D."/>
            <person name="Zhou L."/>
            <person name="Wu L."/>
            <person name="An W."/>
            <person name="Zhao L."/>
        </authorList>
    </citation>
    <scope>NUCLEOTIDE SEQUENCE [LARGE SCALE GENOMIC DNA]</scope>
    <source>
        <strain evidence="1 2">CGMCC 6845</strain>
    </source>
</reference>
<evidence type="ECO:0000313" key="1">
    <source>
        <dbReference type="EMBL" id="ETA04650.1"/>
    </source>
</evidence>
<gene>
    <name evidence="1" type="ORF">V525_21275</name>
</gene>
<organism evidence="1 2">
    <name type="scientific">Gordonia alkanivorans CGMCC 6845</name>
    <dbReference type="NCBI Taxonomy" id="1423140"/>
    <lineage>
        <taxon>Bacteria</taxon>
        <taxon>Bacillati</taxon>
        <taxon>Actinomycetota</taxon>
        <taxon>Actinomycetes</taxon>
        <taxon>Mycobacteriales</taxon>
        <taxon>Gordoniaceae</taxon>
        <taxon>Gordonia</taxon>
    </lineage>
</organism>
<protein>
    <submittedName>
        <fullName evidence="1">Uncharacterized protein</fullName>
    </submittedName>
</protein>
<name>W9DE96_9ACTN</name>